<name>A0A8S5QYS7_9CAUD</name>
<sequence length="167" mass="18356">MYVDYEYYSGLYGDEAVTESVFNRIGWDACRKLDIATTGHDGVQKLRQTFPSDEYAVECIKRCACELIQNAYNLEQAEANARMAQGYTQREDGSLQGRVISSVSAGNESISYSTSSNSAATTLTDKALASQTVREQVERDIITTHLSGVADANGVPLLYMGPYPDVR</sequence>
<evidence type="ECO:0000313" key="1">
    <source>
        <dbReference type="EMBL" id="DAE23885.1"/>
    </source>
</evidence>
<accession>A0A8S5QYS7</accession>
<proteinExistence type="predicted"/>
<protein>
    <submittedName>
        <fullName evidence="1">Head Tail Connector Protein</fullName>
    </submittedName>
</protein>
<dbReference type="EMBL" id="BK015761">
    <property type="protein sequence ID" value="DAE23885.1"/>
    <property type="molecule type" value="Genomic_DNA"/>
</dbReference>
<reference evidence="1" key="1">
    <citation type="journal article" date="2021" name="Proc. Natl. Acad. Sci. U.S.A.">
        <title>A Catalog of Tens of Thousands of Viruses from Human Metagenomes Reveals Hidden Associations with Chronic Diseases.</title>
        <authorList>
            <person name="Tisza M.J."/>
            <person name="Buck C.B."/>
        </authorList>
    </citation>
    <scope>NUCLEOTIDE SEQUENCE</scope>
    <source>
        <strain evidence="1">CtoWO12</strain>
    </source>
</reference>
<organism evidence="1">
    <name type="scientific">Siphoviridae sp. ctoWO12</name>
    <dbReference type="NCBI Taxonomy" id="2826461"/>
    <lineage>
        <taxon>Viruses</taxon>
        <taxon>Duplodnaviria</taxon>
        <taxon>Heunggongvirae</taxon>
        <taxon>Uroviricota</taxon>
        <taxon>Caudoviricetes</taxon>
    </lineage>
</organism>